<evidence type="ECO:0000313" key="1">
    <source>
        <dbReference type="EMBL" id="MDR9777945.1"/>
    </source>
</evidence>
<sequence length="84" mass="9240">MKLLSTNTCKTPKDLSLVTTTRHEQAAELGGMTPAQIQKIWHSVEQFYNTGNSPMVSLCIRRQGQIVLNRAIGHARGNAPGHID</sequence>
<name>A0AAJ2LMT8_9HYPH</name>
<organism evidence="1 2">
    <name type="scientific">Rhizobium hidalgonense</name>
    <dbReference type="NCBI Taxonomy" id="1538159"/>
    <lineage>
        <taxon>Bacteria</taxon>
        <taxon>Pseudomonadati</taxon>
        <taxon>Pseudomonadota</taxon>
        <taxon>Alphaproteobacteria</taxon>
        <taxon>Hyphomicrobiales</taxon>
        <taxon>Rhizobiaceae</taxon>
        <taxon>Rhizobium/Agrobacterium group</taxon>
        <taxon>Rhizobium</taxon>
    </lineage>
</organism>
<dbReference type="InterPro" id="IPR012338">
    <property type="entry name" value="Beta-lactam/transpept-like"/>
</dbReference>
<proteinExistence type="predicted"/>
<dbReference type="Proteomes" id="UP001268610">
    <property type="component" value="Unassembled WGS sequence"/>
</dbReference>
<protein>
    <submittedName>
        <fullName evidence="1">Uncharacterized protein</fullName>
    </submittedName>
</protein>
<gene>
    <name evidence="1" type="ORF">RJJ65_36025</name>
</gene>
<feature type="non-terminal residue" evidence="1">
    <location>
        <position position="84"/>
    </location>
</feature>
<evidence type="ECO:0000313" key="2">
    <source>
        <dbReference type="Proteomes" id="UP001268610"/>
    </source>
</evidence>
<reference evidence="1" key="1">
    <citation type="submission" date="2023-04" db="EMBL/GenBank/DDBJ databases">
        <title>Genomic characterization of faba bean (Vicia faba) microsymbionts in Mexican soils.</title>
        <authorList>
            <person name="Rivera Orduna F.N."/>
            <person name="Guevara-Luna J."/>
            <person name="Yan J."/>
            <person name="Arroyo-Herrera I."/>
            <person name="Li Y."/>
            <person name="Vasquez-Murrieta M.S."/>
            <person name="Wang E.T."/>
        </authorList>
    </citation>
    <scope>NUCLEOTIDE SEQUENCE</scope>
    <source>
        <strain evidence="1">CH26</strain>
    </source>
</reference>
<dbReference type="Gene3D" id="3.40.710.10">
    <property type="entry name" value="DD-peptidase/beta-lactamase superfamily"/>
    <property type="match status" value="1"/>
</dbReference>
<comment type="caution">
    <text evidence="1">The sequence shown here is derived from an EMBL/GenBank/DDBJ whole genome shotgun (WGS) entry which is preliminary data.</text>
</comment>
<dbReference type="RefSeq" id="WP_310866100.1">
    <property type="nucleotide sequence ID" value="NZ_JAVLSF010000325.1"/>
</dbReference>
<accession>A0AAJ2LMT8</accession>
<dbReference type="AlphaFoldDB" id="A0AAJ2LMT8"/>
<dbReference type="EMBL" id="JAVLSF010000325">
    <property type="protein sequence ID" value="MDR9777945.1"/>
    <property type="molecule type" value="Genomic_DNA"/>
</dbReference>